<evidence type="ECO:0008006" key="3">
    <source>
        <dbReference type="Google" id="ProtNLM"/>
    </source>
</evidence>
<dbReference type="InterPro" id="IPR032675">
    <property type="entry name" value="LRR_dom_sf"/>
</dbReference>
<comment type="caution">
    <text evidence="1">The sequence shown here is derived from an EMBL/GenBank/DDBJ whole genome shotgun (WGS) entry which is preliminary data.</text>
</comment>
<dbReference type="Proteomes" id="UP001465976">
    <property type="component" value="Unassembled WGS sequence"/>
</dbReference>
<keyword evidence="2" id="KW-1185">Reference proteome</keyword>
<dbReference type="CDD" id="cd09917">
    <property type="entry name" value="F-box_SF"/>
    <property type="match status" value="1"/>
</dbReference>
<protein>
    <recommendedName>
        <fullName evidence="3">F-box domain-containing protein</fullName>
    </recommendedName>
</protein>
<proteinExistence type="predicted"/>
<dbReference type="Gene3D" id="3.80.10.10">
    <property type="entry name" value="Ribonuclease Inhibitor"/>
    <property type="match status" value="1"/>
</dbReference>
<sequence>MPVLENLPVEIVEEIASWIENDLKKLRLVSKHLNQAAQRVLWATHALVVDFGPGSWIKVPNHGRKCVLDIIKFNAVFIMLRELENRSPSCNLIQRLVFKVGPWASLSPDCSDEAGKFMHRELPGLLPGALSSLQGLVSARVEVVTGFDPDWLYELLFGPLAVLPLLRELTVDDLSYYSPKQRIALPLHLFNHGKLKKLSIGDRYQHGDEFVPSVTKILAQNPEITHLKLDNYAVIGAQNIDLRVLFRNVDVRSLHLQHLHIHGWFVDFSAPEILPHIRSLRGLELASHHENYPSALKTLRNHDIYLRKLRYHTVTDELVTYLESYMGLEELSLPYTGYLEHDERAGSFYCSTLYGHRDSLRELHVASVYEPTWIIGLHNVGVFDSYEKLVSLSVGLKLDDINPGLNEGDVIATLLMRLVRLPTFRRLRFTKVERKGERTMGSYGTSWSELEDCMESRIKSALQSARFELAPPSLWREVEVFTPADVAFESYRAHEHETQALQFRPRP</sequence>
<reference evidence="1 2" key="1">
    <citation type="submission" date="2024-02" db="EMBL/GenBank/DDBJ databases">
        <title>A draft genome for the cacao thread blight pathogen Marasmius crinis-equi.</title>
        <authorList>
            <person name="Cohen S.P."/>
            <person name="Baruah I.K."/>
            <person name="Amoako-Attah I."/>
            <person name="Bukari Y."/>
            <person name="Meinhardt L.W."/>
            <person name="Bailey B.A."/>
        </authorList>
    </citation>
    <scope>NUCLEOTIDE SEQUENCE [LARGE SCALE GENOMIC DNA]</scope>
    <source>
        <strain evidence="1 2">GH-76</strain>
    </source>
</reference>
<gene>
    <name evidence="1" type="ORF">V5O48_003496</name>
</gene>
<accession>A0ABR3FSR7</accession>
<dbReference type="SUPFAM" id="SSF52047">
    <property type="entry name" value="RNI-like"/>
    <property type="match status" value="1"/>
</dbReference>
<dbReference type="EMBL" id="JBAHYK010000096">
    <property type="protein sequence ID" value="KAL0578503.1"/>
    <property type="molecule type" value="Genomic_DNA"/>
</dbReference>
<evidence type="ECO:0000313" key="2">
    <source>
        <dbReference type="Proteomes" id="UP001465976"/>
    </source>
</evidence>
<name>A0ABR3FSR7_9AGAR</name>
<evidence type="ECO:0000313" key="1">
    <source>
        <dbReference type="EMBL" id="KAL0578503.1"/>
    </source>
</evidence>
<organism evidence="1 2">
    <name type="scientific">Marasmius crinis-equi</name>
    <dbReference type="NCBI Taxonomy" id="585013"/>
    <lineage>
        <taxon>Eukaryota</taxon>
        <taxon>Fungi</taxon>
        <taxon>Dikarya</taxon>
        <taxon>Basidiomycota</taxon>
        <taxon>Agaricomycotina</taxon>
        <taxon>Agaricomycetes</taxon>
        <taxon>Agaricomycetidae</taxon>
        <taxon>Agaricales</taxon>
        <taxon>Marasmiineae</taxon>
        <taxon>Marasmiaceae</taxon>
        <taxon>Marasmius</taxon>
    </lineage>
</organism>